<accession>A0ABQ5I433</accession>
<reference evidence="1" key="2">
    <citation type="submission" date="2022-01" db="EMBL/GenBank/DDBJ databases">
        <authorList>
            <person name="Yamashiro T."/>
            <person name="Shiraishi A."/>
            <person name="Satake H."/>
            <person name="Nakayama K."/>
        </authorList>
    </citation>
    <scope>NUCLEOTIDE SEQUENCE</scope>
</reference>
<proteinExistence type="predicted"/>
<dbReference type="EMBL" id="BQNB010020337">
    <property type="protein sequence ID" value="GJT94877.1"/>
    <property type="molecule type" value="Genomic_DNA"/>
</dbReference>
<dbReference type="Proteomes" id="UP001151760">
    <property type="component" value="Unassembled WGS sequence"/>
</dbReference>
<reference evidence="1" key="1">
    <citation type="journal article" date="2022" name="Int. J. Mol. Sci.">
        <title>Draft Genome of Tanacetum Coccineum: Genomic Comparison of Closely Related Tanacetum-Family Plants.</title>
        <authorList>
            <person name="Yamashiro T."/>
            <person name="Shiraishi A."/>
            <person name="Nakayama K."/>
            <person name="Satake H."/>
        </authorList>
    </citation>
    <scope>NUCLEOTIDE SEQUENCE</scope>
</reference>
<evidence type="ECO:0000313" key="2">
    <source>
        <dbReference type="Proteomes" id="UP001151760"/>
    </source>
</evidence>
<gene>
    <name evidence="1" type="ORF">Tco_1090395</name>
</gene>
<organism evidence="1 2">
    <name type="scientific">Tanacetum coccineum</name>
    <dbReference type="NCBI Taxonomy" id="301880"/>
    <lineage>
        <taxon>Eukaryota</taxon>
        <taxon>Viridiplantae</taxon>
        <taxon>Streptophyta</taxon>
        <taxon>Embryophyta</taxon>
        <taxon>Tracheophyta</taxon>
        <taxon>Spermatophyta</taxon>
        <taxon>Magnoliopsida</taxon>
        <taxon>eudicotyledons</taxon>
        <taxon>Gunneridae</taxon>
        <taxon>Pentapetalae</taxon>
        <taxon>asterids</taxon>
        <taxon>campanulids</taxon>
        <taxon>Asterales</taxon>
        <taxon>Asteraceae</taxon>
        <taxon>Asteroideae</taxon>
        <taxon>Anthemideae</taxon>
        <taxon>Anthemidinae</taxon>
        <taxon>Tanacetum</taxon>
    </lineage>
</organism>
<name>A0ABQ5I433_9ASTR</name>
<sequence>MYARVVSISEISLRPDLVLPRCNHNVSRGPDFCNAILHMAHAEIMEFITVLSTAYHPQSSGKWSIKSCGLKRILERGHRPCLSYDRALSTKLLGLKASKTSIR</sequence>
<protein>
    <submittedName>
        <fullName evidence="1">Uncharacterized protein</fullName>
    </submittedName>
</protein>
<comment type="caution">
    <text evidence="1">The sequence shown here is derived from an EMBL/GenBank/DDBJ whole genome shotgun (WGS) entry which is preliminary data.</text>
</comment>
<keyword evidence="2" id="KW-1185">Reference proteome</keyword>
<evidence type="ECO:0000313" key="1">
    <source>
        <dbReference type="EMBL" id="GJT94877.1"/>
    </source>
</evidence>